<protein>
    <recommendedName>
        <fullName evidence="5">3-oxoacyl-[acyl-carrier-protein] reductase MabA</fullName>
    </recommendedName>
</protein>
<sequence>MASGWNLDGRTALVTGGSRGLGFAIAQALLERGAKVAIIARDDAAVKAAAGRLDSGAGAQNVLPIVADVADSDSIHEALAQVHEWQGRLDIVVNNAGPQLAPSPVADADENVLTSAFDTKLLGFLRVSKAALPFLSQDGTGSIVNVAGATAHVPIPNTGVTGIVNASVVALTSFLATEAAAKNIRVNAISPGMTKTEGWLAKNDAAAQQQDKTADEIRAGVVQGLGIRLGRWAEPAEIGAAAAFLASDDASYITGQVLRVDGGLSKPVA</sequence>
<keyword evidence="4 7" id="KW-0560">Oxidoreductase</keyword>
<reference evidence="7 9" key="1">
    <citation type="submission" date="2014-07" db="EMBL/GenBank/DDBJ databases">
        <authorList>
            <person name="Zhang J.E."/>
            <person name="Yang H."/>
            <person name="Guo J."/>
            <person name="Deng Z."/>
            <person name="Luo H."/>
            <person name="Luo M."/>
            <person name="Zhao B."/>
        </authorList>
    </citation>
    <scope>NUCLEOTIDE SEQUENCE [LARGE SCALE GENOMIC DNA]</scope>
    <source>
        <strain evidence="7 9">1CP</strain>
        <plasmid evidence="9">Plasmid pr1cp1</plasmid>
        <plasmid evidence="7">pR1CP1</plasmid>
    </source>
</reference>
<dbReference type="PATRIC" id="fig|37919.13.peg.8103"/>
<geneLocation type="plasmid" evidence="9">
    <name>pr1cp1</name>
</geneLocation>
<dbReference type="InterPro" id="IPR050259">
    <property type="entry name" value="SDR"/>
</dbReference>
<dbReference type="Proteomes" id="UP000186108">
    <property type="component" value="Plasmid pR1CP1"/>
</dbReference>
<keyword evidence="7" id="KW-0614">Plasmid</keyword>
<comment type="catalytic activity">
    <reaction evidence="6">
        <text>a (3R)-hydroxyacyl-[ACP] + NADP(+) = a 3-oxoacyl-[ACP] + NADPH + H(+)</text>
        <dbReference type="Rhea" id="RHEA:17397"/>
        <dbReference type="Rhea" id="RHEA-COMP:9916"/>
        <dbReference type="Rhea" id="RHEA-COMP:9945"/>
        <dbReference type="ChEBI" id="CHEBI:15378"/>
        <dbReference type="ChEBI" id="CHEBI:57783"/>
        <dbReference type="ChEBI" id="CHEBI:58349"/>
        <dbReference type="ChEBI" id="CHEBI:78776"/>
        <dbReference type="ChEBI" id="CHEBI:78827"/>
        <dbReference type="EC" id="1.1.1.100"/>
    </reaction>
    <physiologicalReaction direction="right-to-left" evidence="6">
        <dbReference type="Rhea" id="RHEA:17399"/>
    </physiologicalReaction>
</comment>
<dbReference type="PRINTS" id="PR00080">
    <property type="entry name" value="SDRFAMILY"/>
</dbReference>
<organism evidence="7 9">
    <name type="scientific">Rhodococcus opacus</name>
    <name type="common">Nocardia opaca</name>
    <dbReference type="NCBI Taxonomy" id="37919"/>
    <lineage>
        <taxon>Bacteria</taxon>
        <taxon>Bacillati</taxon>
        <taxon>Actinomycetota</taxon>
        <taxon>Actinomycetes</taxon>
        <taxon>Mycobacteriales</taxon>
        <taxon>Nocardiaceae</taxon>
        <taxon>Rhodococcus</taxon>
    </lineage>
</organism>
<keyword evidence="3" id="KW-0134">Cell wall</keyword>
<evidence type="ECO:0000313" key="8">
    <source>
        <dbReference type="EMBL" id="ANS32383.1"/>
    </source>
</evidence>
<proteinExistence type="inferred from homology"/>
<dbReference type="InterPro" id="IPR002347">
    <property type="entry name" value="SDR_fam"/>
</dbReference>
<gene>
    <name evidence="7" type="ORF">R1CP_38470</name>
    <name evidence="8" type="ORF">R1CP_38975</name>
</gene>
<evidence type="ECO:0000256" key="2">
    <source>
        <dbReference type="ARBA" id="ARBA00006484"/>
    </source>
</evidence>
<dbReference type="EMBL" id="CP009112">
    <property type="protein sequence ID" value="ANS32383.1"/>
    <property type="molecule type" value="Genomic_DNA"/>
</dbReference>
<keyword evidence="3" id="KW-0964">Secreted</keyword>
<dbReference type="AlphaFoldDB" id="A0A1B1KIA1"/>
<accession>A0A1B1KIA1</accession>
<evidence type="ECO:0000256" key="1">
    <source>
        <dbReference type="ARBA" id="ARBA00004191"/>
    </source>
</evidence>
<evidence type="ECO:0000256" key="5">
    <source>
        <dbReference type="ARBA" id="ARBA00040781"/>
    </source>
</evidence>
<dbReference type="GO" id="GO:0004316">
    <property type="term" value="F:3-oxoacyl-[acyl-carrier-protein] reductase (NADPH) activity"/>
    <property type="evidence" value="ECO:0007669"/>
    <property type="project" value="UniProtKB-EC"/>
</dbReference>
<dbReference type="PANTHER" id="PTHR42879">
    <property type="entry name" value="3-OXOACYL-(ACYL-CARRIER-PROTEIN) REDUCTASE"/>
    <property type="match status" value="1"/>
</dbReference>
<evidence type="ECO:0000313" key="9">
    <source>
        <dbReference type="Proteomes" id="UP000186108"/>
    </source>
</evidence>
<name>A0A1B1KIA1_RHOOP</name>
<comment type="subcellular location">
    <subcellularLocation>
        <location evidence="1">Secreted</location>
        <location evidence="1">Cell wall</location>
    </subcellularLocation>
</comment>
<evidence type="ECO:0000256" key="6">
    <source>
        <dbReference type="ARBA" id="ARBA00047400"/>
    </source>
</evidence>
<dbReference type="FunFam" id="3.40.50.720:FF:000084">
    <property type="entry name" value="Short-chain dehydrogenase reductase"/>
    <property type="match status" value="1"/>
</dbReference>
<dbReference type="EMBL" id="CP009112">
    <property type="protein sequence ID" value="ANS32290.1"/>
    <property type="molecule type" value="Genomic_DNA"/>
</dbReference>
<dbReference type="Pfam" id="PF13561">
    <property type="entry name" value="adh_short_C2"/>
    <property type="match status" value="1"/>
</dbReference>
<dbReference type="InterPro" id="IPR036291">
    <property type="entry name" value="NAD(P)-bd_dom_sf"/>
</dbReference>
<evidence type="ECO:0000256" key="3">
    <source>
        <dbReference type="ARBA" id="ARBA00022512"/>
    </source>
</evidence>
<evidence type="ECO:0000256" key="4">
    <source>
        <dbReference type="ARBA" id="ARBA00023002"/>
    </source>
</evidence>
<evidence type="ECO:0000313" key="7">
    <source>
        <dbReference type="EMBL" id="ANS32290.1"/>
    </source>
</evidence>
<dbReference type="PRINTS" id="PR00081">
    <property type="entry name" value="GDHRDH"/>
</dbReference>
<geneLocation type="plasmid" evidence="7">
    <name>pR1CP1</name>
</geneLocation>
<dbReference type="SUPFAM" id="SSF51735">
    <property type="entry name" value="NAD(P)-binding Rossmann-fold domains"/>
    <property type="match status" value="1"/>
</dbReference>
<comment type="similarity">
    <text evidence="2">Belongs to the short-chain dehydrogenases/reductases (SDR) family.</text>
</comment>
<dbReference type="Gene3D" id="3.40.50.720">
    <property type="entry name" value="NAD(P)-binding Rossmann-like Domain"/>
    <property type="match status" value="1"/>
</dbReference>